<reference evidence="2 3" key="1">
    <citation type="submission" date="2019-12" db="EMBL/GenBank/DDBJ databases">
        <title>Novel species isolated from a subtropical stream in China.</title>
        <authorList>
            <person name="Lu H."/>
        </authorList>
    </citation>
    <scope>NUCLEOTIDE SEQUENCE [LARGE SCALE GENOMIC DNA]</scope>
    <source>
        <strain evidence="2 3">FT50W</strain>
    </source>
</reference>
<dbReference type="Gene3D" id="3.10.450.50">
    <property type="match status" value="1"/>
</dbReference>
<dbReference type="AlphaFoldDB" id="A0A6L8MPV3"/>
<name>A0A6L8MPV3_9BURK</name>
<feature type="domain" description="SnoaL-like" evidence="1">
    <location>
        <begin position="18"/>
        <end position="111"/>
    </location>
</feature>
<accession>A0A6L8MPV3</accession>
<dbReference type="Proteomes" id="UP000474565">
    <property type="component" value="Unassembled WGS sequence"/>
</dbReference>
<dbReference type="EMBL" id="WWCP01000030">
    <property type="protein sequence ID" value="MYM84316.1"/>
    <property type="molecule type" value="Genomic_DNA"/>
</dbReference>
<dbReference type="SUPFAM" id="SSF54427">
    <property type="entry name" value="NTF2-like"/>
    <property type="match status" value="1"/>
</dbReference>
<gene>
    <name evidence="2" type="ORF">GTP44_20475</name>
</gene>
<organism evidence="2 3">
    <name type="scientific">Duganella lactea</name>
    <dbReference type="NCBI Taxonomy" id="2692173"/>
    <lineage>
        <taxon>Bacteria</taxon>
        <taxon>Pseudomonadati</taxon>
        <taxon>Pseudomonadota</taxon>
        <taxon>Betaproteobacteria</taxon>
        <taxon>Burkholderiales</taxon>
        <taxon>Oxalobacteraceae</taxon>
        <taxon>Telluria group</taxon>
        <taxon>Duganella</taxon>
    </lineage>
</organism>
<protein>
    <submittedName>
        <fullName evidence="2">Nuclear transport factor 2 family protein</fullName>
    </submittedName>
</protein>
<sequence length="134" mass="15055">MFFQSAQGATPKDNAALVTDYLHALFFDKDLNAVEQYWGTQMIQHNPTLPDGHAVLRQIIGKLGPDFKYEQGLTMNKGNFVMVHGRYTGWGPKPMVGVDIFRIENGKVVEHWDVLQEEVPADKSPNGHAMFPAK</sequence>
<proteinExistence type="predicted"/>
<dbReference type="InterPro" id="IPR032710">
    <property type="entry name" value="NTF2-like_dom_sf"/>
</dbReference>
<evidence type="ECO:0000259" key="1">
    <source>
        <dbReference type="Pfam" id="PF12680"/>
    </source>
</evidence>
<dbReference type="Pfam" id="PF12680">
    <property type="entry name" value="SnoaL_2"/>
    <property type="match status" value="1"/>
</dbReference>
<evidence type="ECO:0000313" key="2">
    <source>
        <dbReference type="EMBL" id="MYM84316.1"/>
    </source>
</evidence>
<comment type="caution">
    <text evidence="2">The sequence shown here is derived from an EMBL/GenBank/DDBJ whole genome shotgun (WGS) entry which is preliminary data.</text>
</comment>
<evidence type="ECO:0000313" key="3">
    <source>
        <dbReference type="Proteomes" id="UP000474565"/>
    </source>
</evidence>
<dbReference type="InterPro" id="IPR037401">
    <property type="entry name" value="SnoaL-like"/>
</dbReference>